<evidence type="ECO:0000313" key="1">
    <source>
        <dbReference type="EnsemblMetazoa" id="Aqu2.1.36325_001"/>
    </source>
</evidence>
<sequence>MMSLIEHEHHRPFLAQRCYVHKTGTKINYSLHCY</sequence>
<name>A0A1X7V7R1_AMPQE</name>
<reference evidence="1" key="1">
    <citation type="submission" date="2017-05" db="UniProtKB">
        <authorList>
            <consortium name="EnsemblMetazoa"/>
        </authorList>
    </citation>
    <scope>IDENTIFICATION</scope>
</reference>
<protein>
    <submittedName>
        <fullName evidence="1">Uncharacterized protein</fullName>
    </submittedName>
</protein>
<proteinExistence type="predicted"/>
<dbReference type="InParanoid" id="A0A1X7V7R1"/>
<dbReference type="EnsemblMetazoa" id="Aqu2.1.36325_001">
    <property type="protein sequence ID" value="Aqu2.1.36325_001"/>
    <property type="gene ID" value="Aqu2.1.36325"/>
</dbReference>
<dbReference type="AlphaFoldDB" id="A0A1X7V7R1"/>
<organism evidence="1">
    <name type="scientific">Amphimedon queenslandica</name>
    <name type="common">Sponge</name>
    <dbReference type="NCBI Taxonomy" id="400682"/>
    <lineage>
        <taxon>Eukaryota</taxon>
        <taxon>Metazoa</taxon>
        <taxon>Porifera</taxon>
        <taxon>Demospongiae</taxon>
        <taxon>Heteroscleromorpha</taxon>
        <taxon>Haplosclerida</taxon>
        <taxon>Niphatidae</taxon>
        <taxon>Amphimedon</taxon>
    </lineage>
</organism>
<accession>A0A1X7V7R1</accession>